<dbReference type="PROSITE" id="PS50934">
    <property type="entry name" value="SWIRM"/>
    <property type="match status" value="1"/>
</dbReference>
<reference evidence="14 15" key="1">
    <citation type="submission" date="2023-09" db="EMBL/GenBank/DDBJ databases">
        <title>Pangenome analysis of Batrachochytrium dendrobatidis and related Chytrids.</title>
        <authorList>
            <person name="Yacoub M.N."/>
            <person name="Stajich J.E."/>
            <person name="James T.Y."/>
        </authorList>
    </citation>
    <scope>NUCLEOTIDE SEQUENCE [LARGE SCALE GENOMIC DNA]</scope>
    <source>
        <strain evidence="14 15">JEL0888</strain>
    </source>
</reference>
<dbReference type="InterPro" id="IPR055141">
    <property type="entry name" value="TADA2A_B-like_dom"/>
</dbReference>
<dbReference type="CDD" id="cd00167">
    <property type="entry name" value="SANT"/>
    <property type="match status" value="1"/>
</dbReference>
<evidence type="ECO:0000256" key="3">
    <source>
        <dbReference type="ARBA" id="ARBA00022833"/>
    </source>
</evidence>
<keyword evidence="1" id="KW-0479">Metal-binding</keyword>
<evidence type="ECO:0000256" key="6">
    <source>
        <dbReference type="ARBA" id="ARBA00023242"/>
    </source>
</evidence>
<dbReference type="InterPro" id="IPR001005">
    <property type="entry name" value="SANT/Myb"/>
</dbReference>
<dbReference type="Pfam" id="PF25299">
    <property type="entry name" value="ZZ_ADA2"/>
    <property type="match status" value="1"/>
</dbReference>
<dbReference type="Pfam" id="PF04433">
    <property type="entry name" value="SWIRM"/>
    <property type="match status" value="1"/>
</dbReference>
<name>A0ABR4NG81_9FUNG</name>
<dbReference type="PANTHER" id="PTHR12374:SF20">
    <property type="entry name" value="TRANSCRIPTIONAL ADAPTER 2-ALPHA"/>
    <property type="match status" value="1"/>
</dbReference>
<keyword evidence="2 8" id="KW-0863">Zinc-finger</keyword>
<dbReference type="InterPro" id="IPR017884">
    <property type="entry name" value="SANT_dom"/>
</dbReference>
<protein>
    <recommendedName>
        <fullName evidence="7">Transcriptional adapter 2</fullName>
    </recommendedName>
</protein>
<dbReference type="Proteomes" id="UP001527925">
    <property type="component" value="Unassembled WGS sequence"/>
</dbReference>
<evidence type="ECO:0000313" key="14">
    <source>
        <dbReference type="EMBL" id="KAL2918480.1"/>
    </source>
</evidence>
<dbReference type="CDD" id="cd02335">
    <property type="entry name" value="ZZ_ADA2"/>
    <property type="match status" value="1"/>
</dbReference>
<evidence type="ECO:0000259" key="9">
    <source>
        <dbReference type="PROSITE" id="PS50090"/>
    </source>
</evidence>
<dbReference type="InterPro" id="IPR009057">
    <property type="entry name" value="Homeodomain-like_sf"/>
</dbReference>
<evidence type="ECO:0000259" key="11">
    <source>
        <dbReference type="PROSITE" id="PS50934"/>
    </source>
</evidence>
<dbReference type="PROSITE" id="PS51294">
    <property type="entry name" value="HTH_MYB"/>
    <property type="match status" value="1"/>
</dbReference>
<keyword evidence="4 7" id="KW-0805">Transcription regulation</keyword>
<dbReference type="Pfam" id="PF00249">
    <property type="entry name" value="Myb_DNA-binding"/>
    <property type="match status" value="1"/>
</dbReference>
<dbReference type="InterPro" id="IPR043145">
    <property type="entry name" value="Znf_ZZ_sf"/>
</dbReference>
<comment type="caution">
    <text evidence="14">The sequence shown here is derived from an EMBL/GenBank/DDBJ whole genome shotgun (WGS) entry which is preliminary data.</text>
</comment>
<feature type="domain" description="SANT" evidence="12">
    <location>
        <begin position="75"/>
        <end position="127"/>
    </location>
</feature>
<dbReference type="PANTHER" id="PTHR12374">
    <property type="entry name" value="TRANSCRIPTIONAL ADAPTOR 2 ADA2 -RELATED"/>
    <property type="match status" value="1"/>
</dbReference>
<accession>A0ABR4NG81</accession>
<feature type="domain" description="Myb-like" evidence="9">
    <location>
        <begin position="80"/>
        <end position="123"/>
    </location>
</feature>
<dbReference type="PROSITE" id="PS01357">
    <property type="entry name" value="ZF_ZZ_1"/>
    <property type="match status" value="1"/>
</dbReference>
<evidence type="ECO:0000313" key="15">
    <source>
        <dbReference type="Proteomes" id="UP001527925"/>
    </source>
</evidence>
<organism evidence="14 15">
    <name type="scientific">Polyrhizophydium stewartii</name>
    <dbReference type="NCBI Taxonomy" id="2732419"/>
    <lineage>
        <taxon>Eukaryota</taxon>
        <taxon>Fungi</taxon>
        <taxon>Fungi incertae sedis</taxon>
        <taxon>Chytridiomycota</taxon>
        <taxon>Chytridiomycota incertae sedis</taxon>
        <taxon>Chytridiomycetes</taxon>
        <taxon>Rhizophydiales</taxon>
        <taxon>Rhizophydiales incertae sedis</taxon>
        <taxon>Polyrhizophydium</taxon>
    </lineage>
</organism>
<dbReference type="Gene3D" id="3.30.60.90">
    <property type="match status" value="1"/>
</dbReference>
<feature type="domain" description="HTH myb-type" evidence="13">
    <location>
        <begin position="80"/>
        <end position="127"/>
    </location>
</feature>
<feature type="domain" description="ZZ-type" evidence="10">
    <location>
        <begin position="17"/>
        <end position="73"/>
    </location>
</feature>
<proteinExistence type="predicted"/>
<dbReference type="PROSITE" id="PS50090">
    <property type="entry name" value="MYB_LIKE"/>
    <property type="match status" value="1"/>
</dbReference>
<evidence type="ECO:0000256" key="1">
    <source>
        <dbReference type="ARBA" id="ARBA00022723"/>
    </source>
</evidence>
<dbReference type="SUPFAM" id="SSF46689">
    <property type="entry name" value="Homeodomain-like"/>
    <property type="match status" value="2"/>
</dbReference>
<dbReference type="InterPro" id="IPR000433">
    <property type="entry name" value="Znf_ZZ"/>
</dbReference>
<evidence type="ECO:0000256" key="8">
    <source>
        <dbReference type="PROSITE-ProRule" id="PRU00228"/>
    </source>
</evidence>
<dbReference type="InterPro" id="IPR007526">
    <property type="entry name" value="SWIRM"/>
</dbReference>
<dbReference type="Pfam" id="PF22941">
    <property type="entry name" value="TADA2A-like_3rd"/>
    <property type="match status" value="1"/>
</dbReference>
<gene>
    <name evidence="14" type="primary">ADA2</name>
    <name evidence="14" type="ORF">HK105_201881</name>
</gene>
<dbReference type="SMART" id="SM00717">
    <property type="entry name" value="SANT"/>
    <property type="match status" value="1"/>
</dbReference>
<evidence type="ECO:0000256" key="7">
    <source>
        <dbReference type="PIRNR" id="PIRNR025024"/>
    </source>
</evidence>
<dbReference type="InterPro" id="IPR036388">
    <property type="entry name" value="WH-like_DNA-bd_sf"/>
</dbReference>
<dbReference type="SUPFAM" id="SSF57850">
    <property type="entry name" value="RING/U-box"/>
    <property type="match status" value="1"/>
</dbReference>
<dbReference type="SMART" id="SM00291">
    <property type="entry name" value="ZnF_ZZ"/>
    <property type="match status" value="1"/>
</dbReference>
<evidence type="ECO:0000259" key="12">
    <source>
        <dbReference type="PROSITE" id="PS51293"/>
    </source>
</evidence>
<evidence type="ECO:0000259" key="13">
    <source>
        <dbReference type="PROSITE" id="PS51294"/>
    </source>
</evidence>
<feature type="domain" description="SWIRM" evidence="11">
    <location>
        <begin position="348"/>
        <end position="443"/>
    </location>
</feature>
<dbReference type="EMBL" id="JADGIZ020000006">
    <property type="protein sequence ID" value="KAL2918480.1"/>
    <property type="molecule type" value="Genomic_DNA"/>
</dbReference>
<evidence type="ECO:0000256" key="5">
    <source>
        <dbReference type="ARBA" id="ARBA00023163"/>
    </source>
</evidence>
<dbReference type="Gene3D" id="1.10.10.60">
    <property type="entry name" value="Homeodomain-like"/>
    <property type="match status" value="1"/>
</dbReference>
<keyword evidence="5 7" id="KW-0804">Transcription</keyword>
<dbReference type="InterPro" id="IPR017930">
    <property type="entry name" value="Myb_dom"/>
</dbReference>
<dbReference type="PROSITE" id="PS50135">
    <property type="entry name" value="ZF_ZZ_2"/>
    <property type="match status" value="1"/>
</dbReference>
<evidence type="ECO:0000259" key="10">
    <source>
        <dbReference type="PROSITE" id="PS50135"/>
    </source>
</evidence>
<dbReference type="PROSITE" id="PS51293">
    <property type="entry name" value="SANT"/>
    <property type="match status" value="1"/>
</dbReference>
<dbReference type="PIRSF" id="PIRSF025024">
    <property type="entry name" value="Transcriptional_adaptor_2"/>
    <property type="match status" value="1"/>
</dbReference>
<keyword evidence="3" id="KW-0862">Zinc</keyword>
<evidence type="ECO:0000256" key="2">
    <source>
        <dbReference type="ARBA" id="ARBA00022771"/>
    </source>
</evidence>
<sequence length="468" mass="53128">MTVTLRKRKYGASEDANEKYHCDACNKDITYLVRIKCAECVDFDLCVECFSTGAELREHKNDHKYRVLEMLDFPIFEPDWGADEELLLVEGLELHGIGNWEQISDHIGTKNRQECAEHYDRVYIQSDVFPNPKPGPKFDWRTCPRARQPGYIRKSLPAPGRPPSSAPANHEIAGFMPGRREFEMGYENDAEQNVKDMEFTDDDTKVEVDLKCAMLNIYNTVLARRAERKKFVFERNLIDFKKIQSVEKRRPKEEKELFQRMRVFAKMMTAHDFAVFMDGLVEELRLRQRIAQLQEYRRMGITTFKEAIDYDRERTTRANSKAAGLMGFTIERSASRRHRLDEVGALRGHKARPAHPLDVSNTEGVELLSDAERQLCSSLRLFPRAYIAIKDLVLKEQAAKGLVTRRGARALIKIDVNKITKLFGFFLEMGWVSTSPSQNVAAMAAAAVAASASASAAAAAASASAFGK</sequence>
<dbReference type="InterPro" id="IPR016827">
    <property type="entry name" value="Ada2/TADA2"/>
</dbReference>
<dbReference type="Gene3D" id="1.10.10.10">
    <property type="entry name" value="Winged helix-like DNA-binding domain superfamily/Winged helix DNA-binding domain"/>
    <property type="match status" value="1"/>
</dbReference>
<comment type="subcellular location">
    <subcellularLocation>
        <location evidence="7">Nucleus</location>
    </subcellularLocation>
</comment>
<evidence type="ECO:0000256" key="4">
    <source>
        <dbReference type="ARBA" id="ARBA00023015"/>
    </source>
</evidence>
<keyword evidence="15" id="KW-1185">Reference proteome</keyword>
<keyword evidence="6 7" id="KW-0539">Nucleus</keyword>
<dbReference type="InterPro" id="IPR041983">
    <property type="entry name" value="ADA2-like_ZZ"/>
</dbReference>